<comment type="caution">
    <text evidence="2">The sequence shown here is derived from an EMBL/GenBank/DDBJ whole genome shotgun (WGS) entry which is preliminary data.</text>
</comment>
<dbReference type="AlphaFoldDB" id="A0A9K3N587"/>
<reference evidence="2" key="1">
    <citation type="journal article" date="2017" name="Nature">
        <title>The sunflower genome provides insights into oil metabolism, flowering and Asterid evolution.</title>
        <authorList>
            <person name="Badouin H."/>
            <person name="Gouzy J."/>
            <person name="Grassa C.J."/>
            <person name="Murat F."/>
            <person name="Staton S.E."/>
            <person name="Cottret L."/>
            <person name="Lelandais-Briere C."/>
            <person name="Owens G.L."/>
            <person name="Carrere S."/>
            <person name="Mayjonade B."/>
            <person name="Legrand L."/>
            <person name="Gill N."/>
            <person name="Kane N.C."/>
            <person name="Bowers J.E."/>
            <person name="Hubner S."/>
            <person name="Bellec A."/>
            <person name="Berard A."/>
            <person name="Berges H."/>
            <person name="Blanchet N."/>
            <person name="Boniface M.C."/>
            <person name="Brunel D."/>
            <person name="Catrice O."/>
            <person name="Chaidir N."/>
            <person name="Claudel C."/>
            <person name="Donnadieu C."/>
            <person name="Faraut T."/>
            <person name="Fievet G."/>
            <person name="Helmstetter N."/>
            <person name="King M."/>
            <person name="Knapp S.J."/>
            <person name="Lai Z."/>
            <person name="Le Paslier M.C."/>
            <person name="Lippi Y."/>
            <person name="Lorenzon L."/>
            <person name="Mandel J.R."/>
            <person name="Marage G."/>
            <person name="Marchand G."/>
            <person name="Marquand E."/>
            <person name="Bret-Mestries E."/>
            <person name="Morien E."/>
            <person name="Nambeesan S."/>
            <person name="Nguyen T."/>
            <person name="Pegot-Espagnet P."/>
            <person name="Pouilly N."/>
            <person name="Raftis F."/>
            <person name="Sallet E."/>
            <person name="Schiex T."/>
            <person name="Thomas J."/>
            <person name="Vandecasteele C."/>
            <person name="Vares D."/>
            <person name="Vear F."/>
            <person name="Vautrin S."/>
            <person name="Crespi M."/>
            <person name="Mangin B."/>
            <person name="Burke J.M."/>
            <person name="Salse J."/>
            <person name="Munos S."/>
            <person name="Vincourt P."/>
            <person name="Rieseberg L.H."/>
            <person name="Langlade N.B."/>
        </authorList>
    </citation>
    <scope>NUCLEOTIDE SEQUENCE</scope>
    <source>
        <tissue evidence="2">Leaves</tissue>
    </source>
</reference>
<dbReference type="Gramene" id="mRNA:HanXRQr2_Chr10g0452181">
    <property type="protein sequence ID" value="CDS:HanXRQr2_Chr10g0452181.1"/>
    <property type="gene ID" value="HanXRQr2_Chr10g0452181"/>
</dbReference>
<gene>
    <name evidence="2" type="ORF">HanXRQr2_Chr10g0452181</name>
</gene>
<evidence type="ECO:0000313" key="2">
    <source>
        <dbReference type="EMBL" id="KAF5787387.1"/>
    </source>
</evidence>
<dbReference type="Proteomes" id="UP000215914">
    <property type="component" value="Unassembled WGS sequence"/>
</dbReference>
<proteinExistence type="predicted"/>
<reference evidence="2" key="2">
    <citation type="submission" date="2020-06" db="EMBL/GenBank/DDBJ databases">
        <title>Helianthus annuus Genome sequencing and assembly Release 2.</title>
        <authorList>
            <person name="Gouzy J."/>
            <person name="Langlade N."/>
            <person name="Munos S."/>
        </authorList>
    </citation>
    <scope>NUCLEOTIDE SEQUENCE</scope>
    <source>
        <tissue evidence="2">Leaves</tissue>
    </source>
</reference>
<evidence type="ECO:0000313" key="3">
    <source>
        <dbReference type="Proteomes" id="UP000215914"/>
    </source>
</evidence>
<evidence type="ECO:0000256" key="1">
    <source>
        <dbReference type="SAM" id="MobiDB-lite"/>
    </source>
</evidence>
<accession>A0A9K3N587</accession>
<feature type="region of interest" description="Disordered" evidence="1">
    <location>
        <begin position="164"/>
        <end position="184"/>
    </location>
</feature>
<protein>
    <submittedName>
        <fullName evidence="2">Uncharacterized protein</fullName>
    </submittedName>
</protein>
<dbReference type="EMBL" id="MNCJ02000325">
    <property type="protein sequence ID" value="KAF5787387.1"/>
    <property type="molecule type" value="Genomic_DNA"/>
</dbReference>
<organism evidence="2 3">
    <name type="scientific">Helianthus annuus</name>
    <name type="common">Common sunflower</name>
    <dbReference type="NCBI Taxonomy" id="4232"/>
    <lineage>
        <taxon>Eukaryota</taxon>
        <taxon>Viridiplantae</taxon>
        <taxon>Streptophyta</taxon>
        <taxon>Embryophyta</taxon>
        <taxon>Tracheophyta</taxon>
        <taxon>Spermatophyta</taxon>
        <taxon>Magnoliopsida</taxon>
        <taxon>eudicotyledons</taxon>
        <taxon>Gunneridae</taxon>
        <taxon>Pentapetalae</taxon>
        <taxon>asterids</taxon>
        <taxon>campanulids</taxon>
        <taxon>Asterales</taxon>
        <taxon>Asteraceae</taxon>
        <taxon>Asteroideae</taxon>
        <taxon>Heliantheae alliance</taxon>
        <taxon>Heliantheae</taxon>
        <taxon>Helianthus</taxon>
    </lineage>
</organism>
<keyword evidence="3" id="KW-1185">Reference proteome</keyword>
<sequence>MTRPKKGGSKSRLFCGPYITWLADNLVVFVDYPANRMHTGPAPSLMELRSFQQAGIVTYDEPPAWSAIIVGPQVQPSPGSAADAAMQAAIPPRYQVPRVRRELPARLYPIRGSQPDPLTLEVVYDRVDGLYDYVDQLRHVVETGQRRVEDGMKVLIDHFQLQPPPSWEEGFEEQWNGNGEDDEE</sequence>
<name>A0A9K3N587_HELAN</name>